<dbReference type="EMBL" id="LO017727">
    <property type="protein sequence ID" value="CRH05245.1"/>
    <property type="molecule type" value="Genomic_DNA"/>
</dbReference>
<proteinExistence type="predicted"/>
<organism evidence="2">
    <name type="scientific">Magnetococcus massalia (strain MO-1)</name>
    <dbReference type="NCBI Taxonomy" id="451514"/>
    <lineage>
        <taxon>Bacteria</taxon>
        <taxon>Pseudomonadati</taxon>
        <taxon>Pseudomonadota</taxon>
        <taxon>Magnetococcia</taxon>
        <taxon>Magnetococcales</taxon>
        <taxon>Magnetococcaceae</taxon>
        <taxon>Magnetococcus</taxon>
    </lineage>
</organism>
<dbReference type="AlphaFoldDB" id="A0A1S7LE91"/>
<gene>
    <name evidence="2" type="ORF">MAGMO_1049</name>
</gene>
<sequence>MATAITVKGDLLMLSISQLKSSRVDGPVFAAKFHAALENRDANQISEVARFTPVDRSNSAVFLFGLLFGFEAFLFCFSSAALRLHKAALFI</sequence>
<reference evidence="2" key="1">
    <citation type="submission" date="2015-04" db="EMBL/GenBank/DDBJ databases">
        <authorList>
            <person name="Syromyatnikov M.Y."/>
            <person name="Popov V.N."/>
        </authorList>
    </citation>
    <scope>NUCLEOTIDE SEQUENCE</scope>
    <source>
        <strain evidence="2">MO-1</strain>
    </source>
</reference>
<evidence type="ECO:0000256" key="1">
    <source>
        <dbReference type="SAM" id="Phobius"/>
    </source>
</evidence>
<keyword evidence="1" id="KW-0812">Transmembrane</keyword>
<keyword evidence="1" id="KW-1133">Transmembrane helix</keyword>
<accession>A0A1S7LE91</accession>
<feature type="transmembrane region" description="Helical" evidence="1">
    <location>
        <begin position="60"/>
        <end position="82"/>
    </location>
</feature>
<name>A0A1S7LE91_MAGMO</name>
<evidence type="ECO:0000313" key="2">
    <source>
        <dbReference type="EMBL" id="CRH05245.1"/>
    </source>
</evidence>
<protein>
    <submittedName>
        <fullName evidence="2">Uncharacterized protein</fullName>
    </submittedName>
</protein>
<keyword evidence="1" id="KW-0472">Membrane</keyword>